<dbReference type="EMBL" id="JBHUON010000006">
    <property type="protein sequence ID" value="MFD2864516.1"/>
    <property type="molecule type" value="Genomic_DNA"/>
</dbReference>
<keyword evidence="2" id="KW-1185">Reference proteome</keyword>
<name>A0ABW5XNF8_9SPHI</name>
<sequence length="48" mass="5337">MKNTIFVLIFVLTLGTLVSCSKKEEITTHSMLFSLSQFAPKNFLATAD</sequence>
<accession>A0ABW5XNF8</accession>
<protein>
    <submittedName>
        <fullName evidence="1">Uncharacterized protein</fullName>
    </submittedName>
</protein>
<organism evidence="1 2">
    <name type="scientific">Mucilaginibacter antarcticus</name>
    <dbReference type="NCBI Taxonomy" id="1855725"/>
    <lineage>
        <taxon>Bacteria</taxon>
        <taxon>Pseudomonadati</taxon>
        <taxon>Bacteroidota</taxon>
        <taxon>Sphingobacteriia</taxon>
        <taxon>Sphingobacteriales</taxon>
        <taxon>Sphingobacteriaceae</taxon>
        <taxon>Mucilaginibacter</taxon>
    </lineage>
</organism>
<comment type="caution">
    <text evidence="1">The sequence shown here is derived from an EMBL/GenBank/DDBJ whole genome shotgun (WGS) entry which is preliminary data.</text>
</comment>
<evidence type="ECO:0000313" key="1">
    <source>
        <dbReference type="EMBL" id="MFD2864516.1"/>
    </source>
</evidence>
<gene>
    <name evidence="1" type="ORF">ACFSYC_07415</name>
</gene>
<dbReference type="PROSITE" id="PS51257">
    <property type="entry name" value="PROKAR_LIPOPROTEIN"/>
    <property type="match status" value="1"/>
</dbReference>
<dbReference type="RefSeq" id="WP_377125117.1">
    <property type="nucleotide sequence ID" value="NZ_JBHUHN010000001.1"/>
</dbReference>
<proteinExistence type="predicted"/>
<reference evidence="2" key="1">
    <citation type="journal article" date="2019" name="Int. J. Syst. Evol. Microbiol.">
        <title>The Global Catalogue of Microorganisms (GCM) 10K type strain sequencing project: providing services to taxonomists for standard genome sequencing and annotation.</title>
        <authorList>
            <consortium name="The Broad Institute Genomics Platform"/>
            <consortium name="The Broad Institute Genome Sequencing Center for Infectious Disease"/>
            <person name="Wu L."/>
            <person name="Ma J."/>
        </authorList>
    </citation>
    <scope>NUCLEOTIDE SEQUENCE [LARGE SCALE GENOMIC DNA]</scope>
    <source>
        <strain evidence="2">KCTC 52232</strain>
    </source>
</reference>
<evidence type="ECO:0000313" key="2">
    <source>
        <dbReference type="Proteomes" id="UP001597601"/>
    </source>
</evidence>
<dbReference type="Proteomes" id="UP001597601">
    <property type="component" value="Unassembled WGS sequence"/>
</dbReference>